<reference evidence="1" key="1">
    <citation type="submission" date="2019-08" db="EMBL/GenBank/DDBJ databases">
        <authorList>
            <person name="Kucharzyk K."/>
            <person name="Murdoch R.W."/>
            <person name="Higgins S."/>
            <person name="Loffler F."/>
        </authorList>
    </citation>
    <scope>NUCLEOTIDE SEQUENCE</scope>
</reference>
<protein>
    <submittedName>
        <fullName evidence="1">Uncharacterized protein</fullName>
    </submittedName>
</protein>
<dbReference type="AlphaFoldDB" id="A0A645B6P1"/>
<proteinExistence type="predicted"/>
<dbReference type="AntiFam" id="ANF00077">
    <property type="entry name" value="Shadow ORF (opposite AtoC)"/>
</dbReference>
<dbReference type="EMBL" id="VSSQ01016965">
    <property type="protein sequence ID" value="MPM58813.1"/>
    <property type="molecule type" value="Genomic_DNA"/>
</dbReference>
<evidence type="ECO:0000313" key="1">
    <source>
        <dbReference type="EMBL" id="MPM58813.1"/>
    </source>
</evidence>
<gene>
    <name evidence="1" type="ORF">SDC9_105646</name>
</gene>
<accession>A0A645B6P1</accession>
<sequence>MSGRYYPNIYIRGCGAAYPVYLFFLQDSEQLCLKMQWKVRNFIKKQCAVVCLLKFSDLTFGACSRKGALLITKKLRLDKVFGQGSTVYRYKRSVLPEACIMDGSGKQLFPCTAGTIEKYCGVGFSSYFGLIYHVLHNLAASHNILKGYYIIIVISQGYVDYFI</sequence>
<comment type="caution">
    <text evidence="1">The sequence shown here is derived from an EMBL/GenBank/DDBJ whole genome shotgun (WGS) entry which is preliminary data.</text>
</comment>
<name>A0A645B6P1_9ZZZZ</name>
<organism evidence="1">
    <name type="scientific">bioreactor metagenome</name>
    <dbReference type="NCBI Taxonomy" id="1076179"/>
    <lineage>
        <taxon>unclassified sequences</taxon>
        <taxon>metagenomes</taxon>
        <taxon>ecological metagenomes</taxon>
    </lineage>
</organism>